<name>A0ACB8YAY7_ARCLA</name>
<gene>
    <name evidence="1" type="ORF">L6452_36628</name>
</gene>
<dbReference type="Proteomes" id="UP001055879">
    <property type="component" value="Linkage Group LG13"/>
</dbReference>
<reference evidence="2" key="1">
    <citation type="journal article" date="2022" name="Mol. Ecol. Resour.">
        <title>The genomes of chicory, endive, great burdock and yacon provide insights into Asteraceae palaeo-polyploidization history and plant inulin production.</title>
        <authorList>
            <person name="Fan W."/>
            <person name="Wang S."/>
            <person name="Wang H."/>
            <person name="Wang A."/>
            <person name="Jiang F."/>
            <person name="Liu H."/>
            <person name="Zhao H."/>
            <person name="Xu D."/>
            <person name="Zhang Y."/>
        </authorList>
    </citation>
    <scope>NUCLEOTIDE SEQUENCE [LARGE SCALE GENOMIC DNA]</scope>
    <source>
        <strain evidence="2">cv. Niubang</strain>
    </source>
</reference>
<sequence>MFISYVDLGFCCLDSHLIKCTSLAVDFRSRGMDIADRWFENNAGSFEIAASFLVVVGGGEHGWRCTAFNVAVGSEPTTEGGTLSVDFRTRSFTGEDSVGVGTGTSGEVMGW</sequence>
<comment type="caution">
    <text evidence="1">The sequence shown here is derived from an EMBL/GenBank/DDBJ whole genome shotgun (WGS) entry which is preliminary data.</text>
</comment>
<keyword evidence="2" id="KW-1185">Reference proteome</keyword>
<organism evidence="1 2">
    <name type="scientific">Arctium lappa</name>
    <name type="common">Greater burdock</name>
    <name type="synonym">Lappa major</name>
    <dbReference type="NCBI Taxonomy" id="4217"/>
    <lineage>
        <taxon>Eukaryota</taxon>
        <taxon>Viridiplantae</taxon>
        <taxon>Streptophyta</taxon>
        <taxon>Embryophyta</taxon>
        <taxon>Tracheophyta</taxon>
        <taxon>Spermatophyta</taxon>
        <taxon>Magnoliopsida</taxon>
        <taxon>eudicotyledons</taxon>
        <taxon>Gunneridae</taxon>
        <taxon>Pentapetalae</taxon>
        <taxon>asterids</taxon>
        <taxon>campanulids</taxon>
        <taxon>Asterales</taxon>
        <taxon>Asteraceae</taxon>
        <taxon>Carduoideae</taxon>
        <taxon>Cardueae</taxon>
        <taxon>Arctiinae</taxon>
        <taxon>Arctium</taxon>
    </lineage>
</organism>
<evidence type="ECO:0000313" key="2">
    <source>
        <dbReference type="Proteomes" id="UP001055879"/>
    </source>
</evidence>
<proteinExistence type="predicted"/>
<protein>
    <submittedName>
        <fullName evidence="1">Uncharacterized protein</fullName>
    </submittedName>
</protein>
<evidence type="ECO:0000313" key="1">
    <source>
        <dbReference type="EMBL" id="KAI3681823.1"/>
    </source>
</evidence>
<dbReference type="EMBL" id="CM042059">
    <property type="protein sequence ID" value="KAI3681823.1"/>
    <property type="molecule type" value="Genomic_DNA"/>
</dbReference>
<accession>A0ACB8YAY7</accession>
<reference evidence="1 2" key="2">
    <citation type="journal article" date="2022" name="Mol. Ecol. Resour.">
        <title>The genomes of chicory, endive, great burdock and yacon provide insights into Asteraceae paleo-polyploidization history and plant inulin production.</title>
        <authorList>
            <person name="Fan W."/>
            <person name="Wang S."/>
            <person name="Wang H."/>
            <person name="Wang A."/>
            <person name="Jiang F."/>
            <person name="Liu H."/>
            <person name="Zhao H."/>
            <person name="Xu D."/>
            <person name="Zhang Y."/>
        </authorList>
    </citation>
    <scope>NUCLEOTIDE SEQUENCE [LARGE SCALE GENOMIC DNA]</scope>
    <source>
        <strain evidence="2">cv. Niubang</strain>
    </source>
</reference>